<evidence type="ECO:0000313" key="4">
    <source>
        <dbReference type="EMBL" id="MDK8601950.1"/>
    </source>
</evidence>
<name>A0AAW6ZJV0_9ACTO</name>
<feature type="transmembrane region" description="Helical" evidence="2">
    <location>
        <begin position="238"/>
        <end position="257"/>
    </location>
</feature>
<proteinExistence type="predicted"/>
<dbReference type="AlphaFoldDB" id="A0AAW6ZJV0"/>
<dbReference type="EMBL" id="JASPDQ010000011">
    <property type="protein sequence ID" value="MDK8601950.1"/>
    <property type="molecule type" value="Genomic_DNA"/>
</dbReference>
<reference evidence="4" key="1">
    <citation type="submission" date="2023-05" db="EMBL/GenBank/DDBJ databases">
        <title>Genomic Catalog of Human Bladder Bacteria.</title>
        <authorList>
            <person name="Du J."/>
        </authorList>
    </citation>
    <scope>NUCLEOTIDE SEQUENCE</scope>
    <source>
        <strain evidence="4">UMB1304A</strain>
    </source>
</reference>
<keyword evidence="2" id="KW-0472">Membrane</keyword>
<keyword evidence="2" id="KW-0812">Transmembrane</keyword>
<evidence type="ECO:0000256" key="2">
    <source>
        <dbReference type="SAM" id="Phobius"/>
    </source>
</evidence>
<organism evidence="4 5">
    <name type="scientific">Trueperella bernardiae</name>
    <dbReference type="NCBI Taxonomy" id="59561"/>
    <lineage>
        <taxon>Bacteria</taxon>
        <taxon>Bacillati</taxon>
        <taxon>Actinomycetota</taxon>
        <taxon>Actinomycetes</taxon>
        <taxon>Actinomycetales</taxon>
        <taxon>Actinomycetaceae</taxon>
        <taxon>Trueperella</taxon>
    </lineage>
</organism>
<evidence type="ECO:0000313" key="5">
    <source>
        <dbReference type="Proteomes" id="UP001225576"/>
    </source>
</evidence>
<keyword evidence="3" id="KW-0732">Signal</keyword>
<feature type="compositionally biased region" description="Low complexity" evidence="1">
    <location>
        <begin position="210"/>
        <end position="219"/>
    </location>
</feature>
<feature type="chain" id="PRO_5043476596" description="Gram-positive cocci surface proteins LPxTG domain-containing protein" evidence="3">
    <location>
        <begin position="27"/>
        <end position="261"/>
    </location>
</feature>
<dbReference type="RefSeq" id="WP_285321442.1">
    <property type="nucleotide sequence ID" value="NZ_JASPDQ010000011.1"/>
</dbReference>
<feature type="signal peptide" evidence="3">
    <location>
        <begin position="1"/>
        <end position="26"/>
    </location>
</feature>
<sequence length="261" mass="26833">MFVKKFGVAVAAGLAAMAWSTPAAFAADAVTDAEAAVKNAQLDVDYFCAAESEYYDMAKCADAEDALADAKAKLEAAKEAGAADVASPVPDQTKADLEDAQLDAQYFCAEGTEYYDMVKCADLTAQIKDLEKKDAELDATWFCAEGTEYYDMVKCAEAKERLGAGSGVTPDAPEVTPDAPEVTPDAPEVTPDAPSTAPDNSQSDAKKPAADATKPVAEAKAPKAKEAKGTLANTGASVASLMGAAAAIALAGGVMVARKRA</sequence>
<comment type="caution">
    <text evidence="4">The sequence shown here is derived from an EMBL/GenBank/DDBJ whole genome shotgun (WGS) entry which is preliminary data.</text>
</comment>
<feature type="region of interest" description="Disordered" evidence="1">
    <location>
        <begin position="164"/>
        <end position="230"/>
    </location>
</feature>
<evidence type="ECO:0008006" key="6">
    <source>
        <dbReference type="Google" id="ProtNLM"/>
    </source>
</evidence>
<accession>A0AAW6ZJV0</accession>
<protein>
    <recommendedName>
        <fullName evidence="6">Gram-positive cocci surface proteins LPxTG domain-containing protein</fullName>
    </recommendedName>
</protein>
<dbReference type="Proteomes" id="UP001225576">
    <property type="component" value="Unassembled WGS sequence"/>
</dbReference>
<evidence type="ECO:0000256" key="1">
    <source>
        <dbReference type="SAM" id="MobiDB-lite"/>
    </source>
</evidence>
<evidence type="ECO:0000256" key="3">
    <source>
        <dbReference type="SAM" id="SignalP"/>
    </source>
</evidence>
<keyword evidence="2" id="KW-1133">Transmembrane helix</keyword>
<gene>
    <name evidence="4" type="ORF">QP858_05675</name>
</gene>